<dbReference type="Pfam" id="PF00528">
    <property type="entry name" value="BPD_transp_1"/>
    <property type="match status" value="1"/>
</dbReference>
<keyword evidence="4 7" id="KW-0812">Transmembrane</keyword>
<keyword evidence="5 7" id="KW-1133">Transmembrane helix</keyword>
<dbReference type="PROSITE" id="PS50928">
    <property type="entry name" value="ABC_TM1"/>
    <property type="match status" value="1"/>
</dbReference>
<sequence>MKAPKDGVPPAATAGGAAAVADPAPDPPRKRRSRERLTPPSWLALLFLLPALALLGFLVVYPIVYSVIRSLFDATGDAFAGVDNYTGVFQGRENLIAVRNTAIWVVVAPSLVTIVGLFFAVLTERIRWATAFKLVVFMPMAISFLASGVIFRLVYQQDPDKGVANAAMVAIHDTFAQDTGYPGAGPRGGGDQPLREDAGGVATTGTHSAGQSVLMPLVKVKPEYVPDGAEPAAQPPPAQAGQVTGTVWFDFTRGGGGEPNVPNAGETGLPGVKVEAVRGGEVVATATTNADGTFTMADVPDGAYTIRLPADNFTAPYRGAEWLGSTLITPAIIGSYLWVWSGFAMVLIAAGLAAIPRDALEAARVDGATEWQVFRRVTIPLLAPVLMVVAVTLTINVLKVFDLVYIIGGGDPNASVLALEMWTEAFGGGNDQGAGSAIAVLLFVLVAPAMLFNIRRIRQERT</sequence>
<dbReference type="GO" id="GO:0005886">
    <property type="term" value="C:plasma membrane"/>
    <property type="evidence" value="ECO:0007669"/>
    <property type="project" value="UniProtKB-SubCell"/>
</dbReference>
<keyword evidence="3" id="KW-1003">Cell membrane</keyword>
<feature type="transmembrane region" description="Helical" evidence="7">
    <location>
        <begin position="377"/>
        <end position="398"/>
    </location>
</feature>
<evidence type="ECO:0000313" key="12">
    <source>
        <dbReference type="Proteomes" id="UP000549343"/>
    </source>
</evidence>
<evidence type="ECO:0000256" key="4">
    <source>
        <dbReference type="ARBA" id="ARBA00022692"/>
    </source>
</evidence>
<proteinExistence type="inferred from homology"/>
<keyword evidence="13" id="KW-1185">Reference proteome</keyword>
<dbReference type="SUPFAM" id="SSF49478">
    <property type="entry name" value="Cna protein B-type domain"/>
    <property type="match status" value="1"/>
</dbReference>
<gene>
    <name evidence="11" type="ORF">F4557_003834</name>
    <name evidence="10" type="ORF">GCM10009546_48560</name>
</gene>
<evidence type="ECO:0000313" key="11">
    <source>
        <dbReference type="EMBL" id="MBB4775416.1"/>
    </source>
</evidence>
<dbReference type="InterPro" id="IPR000515">
    <property type="entry name" value="MetI-like"/>
</dbReference>
<dbReference type="InterPro" id="IPR013783">
    <property type="entry name" value="Ig-like_fold"/>
</dbReference>
<reference evidence="10" key="3">
    <citation type="submission" date="2023-12" db="EMBL/GenBank/DDBJ databases">
        <authorList>
            <person name="Sun Q."/>
            <person name="Inoue M."/>
        </authorList>
    </citation>
    <scope>NUCLEOTIDE SEQUENCE</scope>
    <source>
        <strain evidence="10">JCM 10667</strain>
    </source>
</reference>
<feature type="transmembrane region" description="Helical" evidence="7">
    <location>
        <begin position="337"/>
        <end position="356"/>
    </location>
</feature>
<feature type="transmembrane region" description="Helical" evidence="7">
    <location>
        <begin position="42"/>
        <end position="64"/>
    </location>
</feature>
<accession>A0A7W7MY02</accession>
<reference evidence="11 12" key="2">
    <citation type="submission" date="2020-08" db="EMBL/GenBank/DDBJ databases">
        <title>Sequencing the genomes of 1000 actinobacteria strains.</title>
        <authorList>
            <person name="Klenk H.-P."/>
        </authorList>
    </citation>
    <scope>NUCLEOTIDE SEQUENCE [LARGE SCALE GENOMIC DNA]</scope>
    <source>
        <strain evidence="11 12">DSM 44772</strain>
    </source>
</reference>
<feature type="domain" description="ABC transmembrane type-1" evidence="9">
    <location>
        <begin position="98"/>
        <end position="453"/>
    </location>
</feature>
<dbReference type="InterPro" id="IPR035906">
    <property type="entry name" value="MetI-like_sf"/>
</dbReference>
<comment type="caution">
    <text evidence="11">The sequence shown here is derived from an EMBL/GenBank/DDBJ whole genome shotgun (WGS) entry which is preliminary data.</text>
</comment>
<dbReference type="PANTHER" id="PTHR43227:SF8">
    <property type="entry name" value="DIACETYLCHITOBIOSE UPTAKE SYSTEM PERMEASE PROTEIN DASB"/>
    <property type="match status" value="1"/>
</dbReference>
<feature type="compositionally biased region" description="Low complexity" evidence="8">
    <location>
        <begin position="1"/>
        <end position="23"/>
    </location>
</feature>
<dbReference type="RefSeq" id="WP_184884666.1">
    <property type="nucleotide sequence ID" value="NZ_BAAAHD010000049.1"/>
</dbReference>
<feature type="transmembrane region" description="Helical" evidence="7">
    <location>
        <begin position="434"/>
        <end position="454"/>
    </location>
</feature>
<reference evidence="10 13" key="1">
    <citation type="journal article" date="2019" name="Int. J. Syst. Evol. Microbiol.">
        <title>The Global Catalogue of Microorganisms (GCM) 10K type strain sequencing project: providing services to taxonomists for standard genome sequencing and annotation.</title>
        <authorList>
            <consortium name="The Broad Institute Genomics Platform"/>
            <consortium name="The Broad Institute Genome Sequencing Center for Infectious Disease"/>
            <person name="Wu L."/>
            <person name="Ma J."/>
        </authorList>
    </citation>
    <scope>NUCLEOTIDE SEQUENCE [LARGE SCALE GENOMIC DNA]</scope>
    <source>
        <strain evidence="10 13">JCM 10667</strain>
    </source>
</reference>
<evidence type="ECO:0000313" key="13">
    <source>
        <dbReference type="Proteomes" id="UP001501427"/>
    </source>
</evidence>
<dbReference type="AlphaFoldDB" id="A0A7W7MY02"/>
<protein>
    <submittedName>
        <fullName evidence="11">Alpha-glucoside transport system permease protein</fullName>
    </submittedName>
    <submittedName>
        <fullName evidence="10">Sugar ABC transporter permease</fullName>
    </submittedName>
</protein>
<dbReference type="SUPFAM" id="SSF161098">
    <property type="entry name" value="MetI-like"/>
    <property type="match status" value="1"/>
</dbReference>
<feature type="transmembrane region" description="Helical" evidence="7">
    <location>
        <begin position="134"/>
        <end position="155"/>
    </location>
</feature>
<dbReference type="EMBL" id="BAAAHD010000049">
    <property type="protein sequence ID" value="GAA0580429.1"/>
    <property type="molecule type" value="Genomic_DNA"/>
</dbReference>
<keyword evidence="2 7" id="KW-0813">Transport</keyword>
<dbReference type="PANTHER" id="PTHR43227">
    <property type="entry name" value="BLL4140 PROTEIN"/>
    <property type="match status" value="1"/>
</dbReference>
<keyword evidence="6 7" id="KW-0472">Membrane</keyword>
<dbReference type="GO" id="GO:0055085">
    <property type="term" value="P:transmembrane transport"/>
    <property type="evidence" value="ECO:0007669"/>
    <property type="project" value="InterPro"/>
</dbReference>
<dbReference type="Gene3D" id="2.60.40.10">
    <property type="entry name" value="Immunoglobulins"/>
    <property type="match status" value="1"/>
</dbReference>
<evidence type="ECO:0000256" key="3">
    <source>
        <dbReference type="ARBA" id="ARBA00022475"/>
    </source>
</evidence>
<comment type="subcellular location">
    <subcellularLocation>
        <location evidence="1 7">Cell membrane</location>
        <topology evidence="1 7">Multi-pass membrane protein</topology>
    </subcellularLocation>
</comment>
<dbReference type="GO" id="GO:0005975">
    <property type="term" value="P:carbohydrate metabolic process"/>
    <property type="evidence" value="ECO:0007669"/>
    <property type="project" value="UniProtKB-ARBA"/>
</dbReference>
<evidence type="ECO:0000313" key="10">
    <source>
        <dbReference type="EMBL" id="GAA0580429.1"/>
    </source>
</evidence>
<feature type="transmembrane region" description="Helical" evidence="7">
    <location>
        <begin position="102"/>
        <end position="122"/>
    </location>
</feature>
<dbReference type="EMBL" id="JACHMV010000001">
    <property type="protein sequence ID" value="MBB4775416.1"/>
    <property type="molecule type" value="Genomic_DNA"/>
</dbReference>
<evidence type="ECO:0000256" key="2">
    <source>
        <dbReference type="ARBA" id="ARBA00022448"/>
    </source>
</evidence>
<evidence type="ECO:0000256" key="1">
    <source>
        <dbReference type="ARBA" id="ARBA00004651"/>
    </source>
</evidence>
<dbReference type="CDD" id="cd06261">
    <property type="entry name" value="TM_PBP2"/>
    <property type="match status" value="1"/>
</dbReference>
<dbReference type="Proteomes" id="UP001501427">
    <property type="component" value="Unassembled WGS sequence"/>
</dbReference>
<organism evidence="11 12">
    <name type="scientific">Actinomadura livida</name>
    <dbReference type="NCBI Taxonomy" id="79909"/>
    <lineage>
        <taxon>Bacteria</taxon>
        <taxon>Bacillati</taxon>
        <taxon>Actinomycetota</taxon>
        <taxon>Actinomycetes</taxon>
        <taxon>Streptosporangiales</taxon>
        <taxon>Thermomonosporaceae</taxon>
        <taxon>Actinomadura</taxon>
    </lineage>
</organism>
<evidence type="ECO:0000259" key="9">
    <source>
        <dbReference type="PROSITE" id="PS50928"/>
    </source>
</evidence>
<dbReference type="Gene3D" id="1.10.3720.10">
    <property type="entry name" value="MetI-like"/>
    <property type="match status" value="2"/>
</dbReference>
<evidence type="ECO:0000256" key="8">
    <source>
        <dbReference type="SAM" id="MobiDB-lite"/>
    </source>
</evidence>
<evidence type="ECO:0000256" key="7">
    <source>
        <dbReference type="RuleBase" id="RU363032"/>
    </source>
</evidence>
<feature type="region of interest" description="Disordered" evidence="8">
    <location>
        <begin position="1"/>
        <end position="35"/>
    </location>
</feature>
<evidence type="ECO:0000256" key="6">
    <source>
        <dbReference type="ARBA" id="ARBA00023136"/>
    </source>
</evidence>
<dbReference type="Proteomes" id="UP000549343">
    <property type="component" value="Unassembled WGS sequence"/>
</dbReference>
<evidence type="ECO:0000256" key="5">
    <source>
        <dbReference type="ARBA" id="ARBA00022989"/>
    </source>
</evidence>
<dbReference type="InterPro" id="IPR050809">
    <property type="entry name" value="UgpAE/MalFG_permease"/>
</dbReference>
<comment type="similarity">
    <text evidence="7">Belongs to the binding-protein-dependent transport system permease family.</text>
</comment>
<name>A0A7W7MY02_9ACTN</name>